<organism evidence="1 2">
    <name type="scientific">Comamonas aquatica DA1877</name>
    <dbReference type="NCBI Taxonomy" id="1457173"/>
    <lineage>
        <taxon>Bacteria</taxon>
        <taxon>Pseudomonadati</taxon>
        <taxon>Pseudomonadota</taxon>
        <taxon>Betaproteobacteria</taxon>
        <taxon>Burkholderiales</taxon>
        <taxon>Comamonadaceae</taxon>
        <taxon>Comamonas</taxon>
    </lineage>
</organism>
<accession>A0A014NQJ2</accession>
<reference evidence="1 2" key="1">
    <citation type="submission" date="2014-01" db="EMBL/GenBank/DDBJ databases">
        <title>Interspecies Systems Biology Uncovers Metabolites Affecting C. elegans Gene Expression and Life History Traits.</title>
        <authorList>
            <person name="Watson E."/>
            <person name="Macneil L.T."/>
            <person name="Ritter A.D."/>
            <person name="Yilmaz L.S."/>
            <person name="Rosebrock A.P."/>
            <person name="Caudy A.A."/>
            <person name="Walhout A.J."/>
        </authorList>
    </citation>
    <scope>NUCLEOTIDE SEQUENCE [LARGE SCALE GENOMIC DNA]</scope>
    <source>
        <strain evidence="1 2">DA1877</strain>
    </source>
</reference>
<sequence>MVWRVYSRGACAALQACAGACMTLHNSRMNALPHRRILGWALMAWLSATLSAHAQSSNEPQMHLPRTELRAGMYRIDAQVAQRFADRQHGLMFRQSMPAHEGMLFVFEQPGVQCFWMKNTLIPLTAAFVADDGTIVNLADMQPHDENSHCSAKPVRFVLEMNQGWFKSKHIQAGAKLTGAPFKP</sequence>
<evidence type="ECO:0000313" key="1">
    <source>
        <dbReference type="EMBL" id="EXU81748.1"/>
    </source>
</evidence>
<keyword evidence="2" id="KW-1185">Reference proteome</keyword>
<protein>
    <submittedName>
        <fullName evidence="1">Uncharacterized protein</fullName>
    </submittedName>
</protein>
<dbReference type="InterPro" id="IPR038695">
    <property type="entry name" value="Saro_0823-like_sf"/>
</dbReference>
<proteinExistence type="predicted"/>
<comment type="caution">
    <text evidence="1">The sequence shown here is derived from an EMBL/GenBank/DDBJ whole genome shotgun (WGS) entry which is preliminary data.</text>
</comment>
<gene>
    <name evidence="1" type="ORF">AX13_00380</name>
</gene>
<dbReference type="InterPro" id="IPR003795">
    <property type="entry name" value="DUF192"/>
</dbReference>
<dbReference type="Gene3D" id="2.60.120.1140">
    <property type="entry name" value="Protein of unknown function DUF192"/>
    <property type="match status" value="1"/>
</dbReference>
<dbReference type="PATRIC" id="fig|1457173.3.peg.73"/>
<dbReference type="AlphaFoldDB" id="A0A014NQJ2"/>
<name>A0A014NQJ2_9BURK</name>
<dbReference type="PANTHER" id="PTHR37953:SF1">
    <property type="entry name" value="UPF0127 PROTEIN MJ1496"/>
    <property type="match status" value="1"/>
</dbReference>
<dbReference type="PANTHER" id="PTHR37953">
    <property type="entry name" value="UPF0127 PROTEIN MJ1496"/>
    <property type="match status" value="1"/>
</dbReference>
<dbReference type="Proteomes" id="UP000020766">
    <property type="component" value="Unassembled WGS sequence"/>
</dbReference>
<dbReference type="EMBL" id="JBOK01000001">
    <property type="protein sequence ID" value="EXU81748.1"/>
    <property type="molecule type" value="Genomic_DNA"/>
</dbReference>
<evidence type="ECO:0000313" key="2">
    <source>
        <dbReference type="Proteomes" id="UP000020766"/>
    </source>
</evidence>
<dbReference type="Pfam" id="PF02643">
    <property type="entry name" value="DUF192"/>
    <property type="match status" value="1"/>
</dbReference>
<dbReference type="STRING" id="225991.MA05_10150"/>